<feature type="binding site" evidence="9">
    <location>
        <begin position="113"/>
        <end position="121"/>
    </location>
    <ligand>
        <name>5-phospho-alpha-D-ribose 1-diphosphate</name>
        <dbReference type="ChEBI" id="CHEBI:58017"/>
    </ligand>
</feature>
<comment type="similarity">
    <text evidence="8">In the C-terminal section; belongs to the anthranilate phosphoribosyltransferase family.</text>
</comment>
<evidence type="ECO:0000256" key="7">
    <source>
        <dbReference type="ARBA" id="ARBA00052328"/>
    </source>
</evidence>
<comment type="subunit">
    <text evidence="9">Homodimer.</text>
</comment>
<dbReference type="GO" id="GO:0000162">
    <property type="term" value="P:L-tryptophan biosynthetic process"/>
    <property type="evidence" value="ECO:0007669"/>
    <property type="project" value="UniProtKB-UniRule"/>
</dbReference>
<keyword evidence="3 9" id="KW-0328">Glycosyltransferase</keyword>
<keyword evidence="9" id="KW-0479">Metal-binding</keyword>
<dbReference type="PANTHER" id="PTHR43285:SF2">
    <property type="entry name" value="ANTHRANILATE PHOSPHORIBOSYLTRANSFERASE"/>
    <property type="match status" value="1"/>
</dbReference>
<feature type="binding site" evidence="9">
    <location>
        <position position="93"/>
    </location>
    <ligand>
        <name>5-phospho-alpha-D-ribose 1-diphosphate</name>
        <dbReference type="ChEBI" id="CHEBI:58017"/>
    </ligand>
</feature>
<comment type="caution">
    <text evidence="9">Lacks conserved residue(s) required for the propagation of feature annotation.</text>
</comment>
<evidence type="ECO:0000256" key="5">
    <source>
        <dbReference type="ARBA" id="ARBA00022822"/>
    </source>
</evidence>
<name>E1YD92_9BACT</name>
<reference evidence="12" key="1">
    <citation type="journal article" date="2011" name="Environ. Microbiol.">
        <title>Genomic insights into the metabolic potential of the polycyclic aromatic hydrocarbon degrading sulfate-reducing Deltaproteobacterium N47.</title>
        <authorList>
            <person name="Bergmann F."/>
            <person name="Selesi D."/>
            <person name="Weinmaier T."/>
            <person name="Tischler P."/>
            <person name="Rattei T."/>
            <person name="Meckenstock R.U."/>
        </authorList>
    </citation>
    <scope>NUCLEOTIDE SEQUENCE</scope>
</reference>
<evidence type="ECO:0000256" key="3">
    <source>
        <dbReference type="ARBA" id="ARBA00022676"/>
    </source>
</evidence>
<keyword evidence="4 9" id="KW-0808">Transferase</keyword>
<proteinExistence type="inferred from homology"/>
<comment type="cofactor">
    <cofactor evidence="9">
        <name>Mg(2+)</name>
        <dbReference type="ChEBI" id="CHEBI:18420"/>
    </cofactor>
    <text evidence="9">Binds 2 magnesium ions per monomer.</text>
</comment>
<sequence>MRGKTMFKESLKKIIERTDLDEMEMSQMMSEIFSGGITDAQTGAFMAALATKGETFEELAGAASAMRKKARRIQTSAKTVVDTCGTGGDGAKTFNISTTSAFVVAGCGVTVAKHGNRSVSSQCGSADLLEALGVKLDTAPEIVEEAIQEIGIGFLFAPLYHEAMKYVAKARKEIGLRSIFNMLGPLTNPASANYQILGVYAPKLTEMFAHALRILGVKRAFVVHGHDGLDEISICAPTRTSELKDGLIRTYDIDPEEFFGKTAKADDLIGGSPADNAQITKDILNGEKGPKRDIILINASAALVAAGKALNLKEGIKLAQTSIDSGAAKSKLESLVQFTQENG</sequence>
<evidence type="ECO:0000259" key="11">
    <source>
        <dbReference type="Pfam" id="PF02885"/>
    </source>
</evidence>
<dbReference type="PANTHER" id="PTHR43285">
    <property type="entry name" value="ANTHRANILATE PHOSPHORIBOSYLTRANSFERASE"/>
    <property type="match status" value="1"/>
</dbReference>
<evidence type="ECO:0000256" key="4">
    <source>
        <dbReference type="ARBA" id="ARBA00022679"/>
    </source>
</evidence>
<feature type="binding site" evidence="9">
    <location>
        <position position="85"/>
    </location>
    <ligand>
        <name>5-phospho-alpha-D-ribose 1-diphosphate</name>
        <dbReference type="ChEBI" id="CHEBI:58017"/>
    </ligand>
</feature>
<evidence type="ECO:0000256" key="9">
    <source>
        <dbReference type="HAMAP-Rule" id="MF_00211"/>
    </source>
</evidence>
<dbReference type="Pfam" id="PF02885">
    <property type="entry name" value="Glycos_trans_3N"/>
    <property type="match status" value="1"/>
</dbReference>
<dbReference type="InterPro" id="IPR035902">
    <property type="entry name" value="Nuc_phospho_transferase"/>
</dbReference>
<gene>
    <name evidence="9" type="primary">trpD</name>
    <name evidence="12" type="ORF">N47_G38600</name>
</gene>
<feature type="binding site" evidence="9">
    <location>
        <position position="231"/>
    </location>
    <ligand>
        <name>Mg(2+)</name>
        <dbReference type="ChEBI" id="CHEBI:18420"/>
        <label>2</label>
    </ligand>
</feature>
<feature type="binding site" evidence="9">
    <location>
        <position position="230"/>
    </location>
    <ligand>
        <name>Mg(2+)</name>
        <dbReference type="ChEBI" id="CHEBI:18420"/>
        <label>2</label>
    </ligand>
</feature>
<dbReference type="AlphaFoldDB" id="E1YD92"/>
<evidence type="ECO:0000256" key="6">
    <source>
        <dbReference type="ARBA" id="ARBA00023141"/>
    </source>
</evidence>
<feature type="binding site" evidence="9">
    <location>
        <position position="85"/>
    </location>
    <ligand>
        <name>anthranilate</name>
        <dbReference type="ChEBI" id="CHEBI:16567"/>
        <label>1</label>
    </ligand>
</feature>
<feature type="binding site" evidence="9">
    <location>
        <position position="171"/>
    </location>
    <ligand>
        <name>anthranilate</name>
        <dbReference type="ChEBI" id="CHEBI:16567"/>
        <label>2</label>
    </ligand>
</feature>
<dbReference type="SUPFAM" id="SSF47648">
    <property type="entry name" value="Nucleoside phosphorylase/phosphoribosyltransferase N-terminal domain"/>
    <property type="match status" value="1"/>
</dbReference>
<evidence type="ECO:0000313" key="12">
    <source>
        <dbReference type="EMBL" id="CBX28536.1"/>
    </source>
</evidence>
<dbReference type="Gene3D" id="1.20.970.10">
    <property type="entry name" value="Transferase, Pyrimidine Nucleoside Phosphorylase, Chain C"/>
    <property type="match status" value="1"/>
</dbReference>
<feature type="binding site" evidence="9">
    <location>
        <position position="125"/>
    </location>
    <ligand>
        <name>5-phospho-alpha-D-ribose 1-diphosphate</name>
        <dbReference type="ChEBI" id="CHEBI:58017"/>
    </ligand>
</feature>
<evidence type="ECO:0000259" key="10">
    <source>
        <dbReference type="Pfam" id="PF00591"/>
    </source>
</evidence>
<dbReference type="SUPFAM" id="SSF52418">
    <property type="entry name" value="Nucleoside phosphorylase/phosphoribosyltransferase catalytic domain"/>
    <property type="match status" value="1"/>
</dbReference>
<evidence type="ECO:0000256" key="1">
    <source>
        <dbReference type="ARBA" id="ARBA00004907"/>
    </source>
</evidence>
<feature type="domain" description="Glycosyl transferase family 3" evidence="10">
    <location>
        <begin position="78"/>
        <end position="328"/>
    </location>
</feature>
<dbReference type="NCBIfam" id="TIGR01245">
    <property type="entry name" value="trpD"/>
    <property type="match status" value="1"/>
</dbReference>
<dbReference type="Gene3D" id="3.40.1030.10">
    <property type="entry name" value="Nucleoside phosphorylase/phosphoribosyltransferase catalytic domain"/>
    <property type="match status" value="1"/>
</dbReference>
<dbReference type="InterPro" id="IPR000312">
    <property type="entry name" value="Glycosyl_Trfase_fam3"/>
</dbReference>
<dbReference type="GO" id="GO:0004048">
    <property type="term" value="F:anthranilate phosphoribosyltransferase activity"/>
    <property type="evidence" value="ECO:0007669"/>
    <property type="project" value="UniProtKB-UniRule"/>
</dbReference>
<feature type="binding site" evidence="9">
    <location>
        <position position="97"/>
    </location>
    <ligand>
        <name>Mg(2+)</name>
        <dbReference type="ChEBI" id="CHEBI:18420"/>
        <label>1</label>
    </ligand>
</feature>
<dbReference type="InterPro" id="IPR005940">
    <property type="entry name" value="Anthranilate_Pribosyl_Tfrase"/>
</dbReference>
<comment type="catalytic activity">
    <reaction evidence="7 9">
        <text>N-(5-phospho-beta-D-ribosyl)anthranilate + diphosphate = 5-phospho-alpha-D-ribose 1-diphosphate + anthranilate</text>
        <dbReference type="Rhea" id="RHEA:11768"/>
        <dbReference type="ChEBI" id="CHEBI:16567"/>
        <dbReference type="ChEBI" id="CHEBI:18277"/>
        <dbReference type="ChEBI" id="CHEBI:33019"/>
        <dbReference type="ChEBI" id="CHEBI:58017"/>
        <dbReference type="EC" id="2.4.2.18"/>
    </reaction>
</comment>
<keyword evidence="6 9" id="KW-0057">Aromatic amino acid biosynthesis</keyword>
<dbReference type="InterPro" id="IPR017459">
    <property type="entry name" value="Glycosyl_Trfase_fam3_N_dom"/>
</dbReference>
<protein>
    <recommendedName>
        <fullName evidence="9">Anthranilate phosphoribosyltransferase</fullName>
        <ecNumber evidence="9">2.4.2.18</ecNumber>
    </recommendedName>
</protein>
<dbReference type="HAMAP" id="MF_00211">
    <property type="entry name" value="TrpD"/>
    <property type="match status" value="1"/>
</dbReference>
<accession>E1YD92</accession>
<evidence type="ECO:0000256" key="2">
    <source>
        <dbReference type="ARBA" id="ARBA00022605"/>
    </source>
</evidence>
<feature type="binding site" evidence="9">
    <location>
        <position position="231"/>
    </location>
    <ligand>
        <name>Mg(2+)</name>
        <dbReference type="ChEBI" id="CHEBI:18420"/>
        <label>1</label>
    </ligand>
</feature>
<feature type="binding site" evidence="9">
    <location>
        <begin position="95"/>
        <end position="98"/>
    </location>
    <ligand>
        <name>5-phospho-alpha-D-ribose 1-diphosphate</name>
        <dbReference type="ChEBI" id="CHEBI:58017"/>
    </ligand>
</feature>
<dbReference type="UniPathway" id="UPA00035">
    <property type="reaction ID" value="UER00041"/>
</dbReference>
<evidence type="ECO:0000256" key="8">
    <source>
        <dbReference type="ARBA" id="ARBA00061188"/>
    </source>
</evidence>
<comment type="similarity">
    <text evidence="9">Belongs to the anthranilate phosphoribosyltransferase family.</text>
</comment>
<dbReference type="InterPro" id="IPR036320">
    <property type="entry name" value="Glycosyl_Trfase_fam3_N_dom_sf"/>
</dbReference>
<comment type="function">
    <text evidence="9">Catalyzes the transfer of the phosphoribosyl group of 5-phosphorylribose-1-pyrophosphate (PRPP) to anthranilate to yield N-(5'-phosphoribosyl)-anthranilate (PRA).</text>
</comment>
<feature type="binding site" evidence="9">
    <location>
        <position position="116"/>
    </location>
    <ligand>
        <name>anthranilate</name>
        <dbReference type="ChEBI" id="CHEBI:16567"/>
        <label>1</label>
    </ligand>
</feature>
<keyword evidence="2 9" id="KW-0028">Amino-acid biosynthesis</keyword>
<dbReference type="EMBL" id="FR695868">
    <property type="protein sequence ID" value="CBX28536.1"/>
    <property type="molecule type" value="Genomic_DNA"/>
</dbReference>
<dbReference type="Pfam" id="PF00591">
    <property type="entry name" value="Glycos_transf_3"/>
    <property type="match status" value="1"/>
</dbReference>
<dbReference type="GO" id="GO:0005829">
    <property type="term" value="C:cytosol"/>
    <property type="evidence" value="ECO:0007669"/>
    <property type="project" value="TreeGrafter"/>
</dbReference>
<feature type="binding site" evidence="9">
    <location>
        <begin position="88"/>
        <end position="89"/>
    </location>
    <ligand>
        <name>5-phospho-alpha-D-ribose 1-diphosphate</name>
        <dbReference type="ChEBI" id="CHEBI:58017"/>
    </ligand>
</feature>
<keyword evidence="9" id="KW-0460">Magnesium</keyword>
<dbReference type="EC" id="2.4.2.18" evidence="9"/>
<comment type="pathway">
    <text evidence="1 9">Amino-acid biosynthesis; L-tryptophan biosynthesis; L-tryptophan from chorismate: step 2/5.</text>
</comment>
<organism evidence="12">
    <name type="scientific">uncultured Desulfobacterium sp</name>
    <dbReference type="NCBI Taxonomy" id="201089"/>
    <lineage>
        <taxon>Bacteria</taxon>
        <taxon>Pseudomonadati</taxon>
        <taxon>Thermodesulfobacteriota</taxon>
        <taxon>Desulfobacteria</taxon>
        <taxon>Desulfobacterales</taxon>
        <taxon>Desulfobacteriaceae</taxon>
        <taxon>Desulfobacterium</taxon>
        <taxon>environmental samples</taxon>
    </lineage>
</organism>
<keyword evidence="5 9" id="KW-0822">Tryptophan biosynthesis</keyword>
<dbReference type="GO" id="GO:0000287">
    <property type="term" value="F:magnesium ion binding"/>
    <property type="evidence" value="ECO:0007669"/>
    <property type="project" value="UniProtKB-UniRule"/>
</dbReference>
<dbReference type="FunFam" id="3.40.1030.10:FF:000002">
    <property type="entry name" value="Anthranilate phosphoribosyltransferase"/>
    <property type="match status" value="1"/>
</dbReference>
<feature type="domain" description="Glycosyl transferase family 3 N-terminal" evidence="11">
    <location>
        <begin position="8"/>
        <end position="70"/>
    </location>
</feature>